<evidence type="ECO:0008006" key="4">
    <source>
        <dbReference type="Google" id="ProtNLM"/>
    </source>
</evidence>
<proteinExistence type="predicted"/>
<protein>
    <recommendedName>
        <fullName evidence="4">WXG100 family type VII secretion target</fullName>
    </recommendedName>
</protein>
<evidence type="ECO:0000313" key="2">
    <source>
        <dbReference type="EMBL" id="MDT0458270.1"/>
    </source>
</evidence>
<sequence length="157" mass="16331">MSDPVDPRAAYAITAEPSPGPTPGPTPSPSPSGPGAGGGSPSPEPSPSPNPRPIPPAPWGSDPDLGVTPSFLRERADDCETASEAIRKTRGVAKDASTGLARAADGWNFVGSLDELQGRWEALNTFVVQRLDQAASNFRLSADAYDENETRTASLFS</sequence>
<comment type="caution">
    <text evidence="2">The sequence shown here is derived from an EMBL/GenBank/DDBJ whole genome shotgun (WGS) entry which is preliminary data.</text>
</comment>
<dbReference type="Proteomes" id="UP001180551">
    <property type="component" value="Unassembled WGS sequence"/>
</dbReference>
<feature type="region of interest" description="Disordered" evidence="1">
    <location>
        <begin position="1"/>
        <end position="79"/>
    </location>
</feature>
<feature type="compositionally biased region" description="Pro residues" evidence="1">
    <location>
        <begin position="18"/>
        <end position="32"/>
    </location>
</feature>
<evidence type="ECO:0000256" key="1">
    <source>
        <dbReference type="SAM" id="MobiDB-lite"/>
    </source>
</evidence>
<accession>A0ABU2TBF6</accession>
<name>A0ABU2TBF6_9ACTN</name>
<reference evidence="2" key="1">
    <citation type="submission" date="2024-05" db="EMBL/GenBank/DDBJ databases">
        <title>30 novel species of actinomycetes from the DSMZ collection.</title>
        <authorList>
            <person name="Nouioui I."/>
        </authorList>
    </citation>
    <scope>NUCLEOTIDE SEQUENCE</scope>
    <source>
        <strain evidence="2">DSM 41527</strain>
    </source>
</reference>
<feature type="compositionally biased region" description="Pro residues" evidence="1">
    <location>
        <begin position="42"/>
        <end position="58"/>
    </location>
</feature>
<keyword evidence="3" id="KW-1185">Reference proteome</keyword>
<organism evidence="2 3">
    <name type="scientific">Streptomyces mooreae</name>
    <dbReference type="NCBI Taxonomy" id="3075523"/>
    <lineage>
        <taxon>Bacteria</taxon>
        <taxon>Bacillati</taxon>
        <taxon>Actinomycetota</taxon>
        <taxon>Actinomycetes</taxon>
        <taxon>Kitasatosporales</taxon>
        <taxon>Streptomycetaceae</taxon>
        <taxon>Streptomyces</taxon>
    </lineage>
</organism>
<dbReference type="RefSeq" id="WP_311625367.1">
    <property type="nucleotide sequence ID" value="NZ_JAVRFE010000029.1"/>
</dbReference>
<gene>
    <name evidence="2" type="ORF">RM550_21440</name>
</gene>
<evidence type="ECO:0000313" key="3">
    <source>
        <dbReference type="Proteomes" id="UP001180551"/>
    </source>
</evidence>
<dbReference type="EMBL" id="JAVRFE010000029">
    <property type="protein sequence ID" value="MDT0458270.1"/>
    <property type="molecule type" value="Genomic_DNA"/>
</dbReference>